<dbReference type="InterPro" id="IPR027974">
    <property type="entry name" value="DUF4470"/>
</dbReference>
<organism evidence="2 3">
    <name type="scientific">Hebeloma cylindrosporum</name>
    <dbReference type="NCBI Taxonomy" id="76867"/>
    <lineage>
        <taxon>Eukaryota</taxon>
        <taxon>Fungi</taxon>
        <taxon>Dikarya</taxon>
        <taxon>Basidiomycota</taxon>
        <taxon>Agaricomycotina</taxon>
        <taxon>Agaricomycetes</taxon>
        <taxon>Agaricomycetidae</taxon>
        <taxon>Agaricales</taxon>
        <taxon>Agaricineae</taxon>
        <taxon>Hymenogastraceae</taxon>
        <taxon>Hebeloma</taxon>
    </lineage>
</organism>
<protein>
    <recommendedName>
        <fullName evidence="1">DUF4470 domain-containing protein</fullName>
    </recommendedName>
</protein>
<dbReference type="Proteomes" id="UP000053424">
    <property type="component" value="Unassembled WGS sequence"/>
</dbReference>
<reference evidence="2 3" key="1">
    <citation type="submission" date="2014-04" db="EMBL/GenBank/DDBJ databases">
        <authorList>
            <consortium name="DOE Joint Genome Institute"/>
            <person name="Kuo A."/>
            <person name="Gay G."/>
            <person name="Dore J."/>
            <person name="Kohler A."/>
            <person name="Nagy L.G."/>
            <person name="Floudas D."/>
            <person name="Copeland A."/>
            <person name="Barry K.W."/>
            <person name="Cichocki N."/>
            <person name="Veneault-Fourrey C."/>
            <person name="LaButti K."/>
            <person name="Lindquist E.A."/>
            <person name="Lipzen A."/>
            <person name="Lundell T."/>
            <person name="Morin E."/>
            <person name="Murat C."/>
            <person name="Sun H."/>
            <person name="Tunlid A."/>
            <person name="Henrissat B."/>
            <person name="Grigoriev I.V."/>
            <person name="Hibbett D.S."/>
            <person name="Martin F."/>
            <person name="Nordberg H.P."/>
            <person name="Cantor M.N."/>
            <person name="Hua S.X."/>
        </authorList>
    </citation>
    <scope>NUCLEOTIDE SEQUENCE [LARGE SCALE GENOMIC DNA]</scope>
    <source>
        <strain evidence="3">h7</strain>
    </source>
</reference>
<sequence length="928" mass="104946">MAEELNRQGSQFYKAGQLREAEAKFAKASSIYHCEAVLDSEEPKYSSNLSSALYEQGKYKNCIHAIADAWDKLKKRRNASDHPDAPSTPDLDGLAVKLASRLARARMNDFVANRSSLEPSTPCQGLSVANAKVYADIELFSTERPSAGSFPDAKVSEMVTVWETWKSFKNKVSANSSYQAEISAAQARLRALRVYKFASDPTLEHYNFGHDEIRSLLDSSDANDNRESIKEDELSEEERKCLSFLFGGSGDARHVFGTLVDFASKFCAENASDIPRLHLTLVEIHPATLARTLLILELIERISLAENPMKELELETTLFYLYVSLAMPGYCENILTDVAKSLESNLSNLPRWLHLNNHNVEAVKNVLRYWSSPLQKSTRTLIDLHRHHSSLSRGSTLFPRLPNGTNQFSDQEISTDDAVYDCLKIFLPPKQLQDRHPALAMFADTYVTDAHITVSAAKREVHETWRPNPTIFDKHSTEHPAFSRTPGYPMVTMDPYQTLETMMRFNHRIQSCRHLPHGPKAFSVVSEFFRHVVDAIRKLGEGLKIELVLEDVVSGLPKLLSGDLGARPANFPVGFTRIWLSNVPDYTNGILNTAVYILPHHTTLTGNQMTLSNCLLNTQAFRTIQDFCYNYTLLSQEDLPYFLGCSLTPIGPLPGKTLEIHPLPTPRPLEQLASKTQLHRWLSHILLCILCNGIPLSPPKRVDLPNNLNSFFRLLVHLSKVGFPSHWLGEFVQMMLSDRLVAVVRPYLGRLPIPPSEKLNTKVARRIHLDAWRAELEVILATVGPALPFFVDIPKGYPTLDKIRTYRAVVQPINLWQHPYFQYWAPLSSPFVMTVGLLFYEPNQDFGAEDFAHQISMILEGEPDISAIQKQIMLGADNIDLQKGEIQWKMSRMWYEKMKKEGWKIAAYRTDLTISVTEPLGVDKCIEV</sequence>
<name>A0A0C3CE65_HEBCY</name>
<gene>
    <name evidence="2" type="ORF">M413DRAFT_27469</name>
</gene>
<proteinExistence type="predicted"/>
<dbReference type="Gene3D" id="1.25.40.10">
    <property type="entry name" value="Tetratricopeptide repeat domain"/>
    <property type="match status" value="1"/>
</dbReference>
<dbReference type="STRING" id="686832.A0A0C3CE65"/>
<dbReference type="InterPro" id="IPR011990">
    <property type="entry name" value="TPR-like_helical_dom_sf"/>
</dbReference>
<dbReference type="SUPFAM" id="SSF48452">
    <property type="entry name" value="TPR-like"/>
    <property type="match status" value="1"/>
</dbReference>
<evidence type="ECO:0000259" key="1">
    <source>
        <dbReference type="Pfam" id="PF14737"/>
    </source>
</evidence>
<accession>A0A0C3CE65</accession>
<dbReference type="OrthoDB" id="2423701at2759"/>
<evidence type="ECO:0000313" key="3">
    <source>
        <dbReference type="Proteomes" id="UP000053424"/>
    </source>
</evidence>
<evidence type="ECO:0000313" key="2">
    <source>
        <dbReference type="EMBL" id="KIM41916.1"/>
    </source>
</evidence>
<keyword evidence="3" id="KW-1185">Reference proteome</keyword>
<reference evidence="3" key="2">
    <citation type="submission" date="2015-01" db="EMBL/GenBank/DDBJ databases">
        <title>Evolutionary Origins and Diversification of the Mycorrhizal Mutualists.</title>
        <authorList>
            <consortium name="DOE Joint Genome Institute"/>
            <consortium name="Mycorrhizal Genomics Consortium"/>
            <person name="Kohler A."/>
            <person name="Kuo A."/>
            <person name="Nagy L.G."/>
            <person name="Floudas D."/>
            <person name="Copeland A."/>
            <person name="Barry K.W."/>
            <person name="Cichocki N."/>
            <person name="Veneault-Fourrey C."/>
            <person name="LaButti K."/>
            <person name="Lindquist E.A."/>
            <person name="Lipzen A."/>
            <person name="Lundell T."/>
            <person name="Morin E."/>
            <person name="Murat C."/>
            <person name="Riley R."/>
            <person name="Ohm R."/>
            <person name="Sun H."/>
            <person name="Tunlid A."/>
            <person name="Henrissat B."/>
            <person name="Grigoriev I.V."/>
            <person name="Hibbett D.S."/>
            <person name="Martin F."/>
        </authorList>
    </citation>
    <scope>NUCLEOTIDE SEQUENCE [LARGE SCALE GENOMIC DNA]</scope>
    <source>
        <strain evidence="3">h7</strain>
    </source>
</reference>
<dbReference type="Pfam" id="PF14737">
    <property type="entry name" value="DUF4470"/>
    <property type="match status" value="1"/>
</dbReference>
<dbReference type="EMBL" id="KN831779">
    <property type="protein sequence ID" value="KIM41916.1"/>
    <property type="molecule type" value="Genomic_DNA"/>
</dbReference>
<dbReference type="HOGENOM" id="CLU_017710_0_0_1"/>
<feature type="domain" description="DUF4470" evidence="1">
    <location>
        <begin position="209"/>
        <end position="320"/>
    </location>
</feature>
<dbReference type="AlphaFoldDB" id="A0A0C3CE65"/>